<reference evidence="2 3" key="1">
    <citation type="submission" date="2017-02" db="EMBL/GenBank/DDBJ databases">
        <authorList>
            <person name="Peterson S.W."/>
        </authorList>
    </citation>
    <scope>NUCLEOTIDE SEQUENCE [LARGE SCALE GENOMIC DNA]</scope>
    <source>
        <strain evidence="2 3">M1</strain>
    </source>
</reference>
<evidence type="ECO:0000256" key="1">
    <source>
        <dbReference type="SAM" id="Phobius"/>
    </source>
</evidence>
<evidence type="ECO:0000313" key="3">
    <source>
        <dbReference type="Proteomes" id="UP000190285"/>
    </source>
</evidence>
<dbReference type="Proteomes" id="UP000190285">
    <property type="component" value="Unassembled WGS sequence"/>
</dbReference>
<dbReference type="EMBL" id="FUZT01000022">
    <property type="protein sequence ID" value="SKC90437.1"/>
    <property type="molecule type" value="Genomic_DNA"/>
</dbReference>
<sequence>MWRTKLTLERVIVFIYIVILVLAYFINYKYMYIDFFICGLFFCYPYITKLFYGPQYKIQKNIKYIYKKYKEKDILDLIEHIRNYYNKNYFSTNELLSRKFELEKNFYVEQDIKLGCFSSAVISFLFFVGTHLDFIRFSDKYSLSIRIIIIVIIALIIMGIFSAIIVIFLLLFLYLTSLVPSKSRSVKHYLREKELEILIKKLNEKLKDNCLHVTSKI</sequence>
<name>A0A1T5MQC9_9FIRM</name>
<gene>
    <name evidence="2" type="ORF">SAMN02194393_05163</name>
</gene>
<feature type="transmembrane region" description="Helical" evidence="1">
    <location>
        <begin position="32"/>
        <end position="52"/>
    </location>
</feature>
<accession>A0A1T5MQC9</accession>
<proteinExistence type="predicted"/>
<feature type="transmembrane region" description="Helical" evidence="1">
    <location>
        <begin position="147"/>
        <end position="175"/>
    </location>
</feature>
<keyword evidence="1" id="KW-0472">Membrane</keyword>
<feature type="transmembrane region" description="Helical" evidence="1">
    <location>
        <begin position="114"/>
        <end position="135"/>
    </location>
</feature>
<keyword evidence="1" id="KW-0812">Transmembrane</keyword>
<dbReference type="AlphaFoldDB" id="A0A1T5MQC9"/>
<keyword evidence="3" id="KW-1185">Reference proteome</keyword>
<dbReference type="RefSeq" id="WP_079495754.1">
    <property type="nucleotide sequence ID" value="NZ_FUZT01000022.1"/>
</dbReference>
<keyword evidence="1" id="KW-1133">Transmembrane helix</keyword>
<evidence type="ECO:0000313" key="2">
    <source>
        <dbReference type="EMBL" id="SKC90437.1"/>
    </source>
</evidence>
<protein>
    <submittedName>
        <fullName evidence="2">Uncharacterized protein</fullName>
    </submittedName>
</protein>
<organism evidence="2 3">
    <name type="scientific">Maledivibacter halophilus</name>
    <dbReference type="NCBI Taxonomy" id="36842"/>
    <lineage>
        <taxon>Bacteria</taxon>
        <taxon>Bacillati</taxon>
        <taxon>Bacillota</taxon>
        <taxon>Clostridia</taxon>
        <taxon>Peptostreptococcales</taxon>
        <taxon>Caminicellaceae</taxon>
        <taxon>Maledivibacter</taxon>
    </lineage>
</organism>
<feature type="transmembrane region" description="Helical" evidence="1">
    <location>
        <begin position="7"/>
        <end position="26"/>
    </location>
</feature>
<dbReference type="STRING" id="36842.SAMN02194393_05163"/>